<protein>
    <submittedName>
        <fullName evidence="6">Trim31 protein</fullName>
    </submittedName>
</protein>
<dbReference type="InterPro" id="IPR017907">
    <property type="entry name" value="Znf_RING_CS"/>
</dbReference>
<proteinExistence type="predicted"/>
<evidence type="ECO:0000256" key="3">
    <source>
        <dbReference type="ARBA" id="ARBA00022833"/>
    </source>
</evidence>
<dbReference type="GO" id="GO:0008270">
    <property type="term" value="F:zinc ion binding"/>
    <property type="evidence" value="ECO:0007669"/>
    <property type="project" value="UniProtKB-KW"/>
</dbReference>
<gene>
    <name evidence="6" type="primary">Trim31</name>
    <name evidence="6" type="ORF">SNEC2469_LOCUS3800</name>
</gene>
<feature type="non-terminal residue" evidence="6">
    <location>
        <position position="282"/>
    </location>
</feature>
<evidence type="ECO:0000313" key="6">
    <source>
        <dbReference type="EMBL" id="CAE7234032.1"/>
    </source>
</evidence>
<evidence type="ECO:0000256" key="1">
    <source>
        <dbReference type="ARBA" id="ARBA00022723"/>
    </source>
</evidence>
<dbReference type="PROSITE" id="PS00518">
    <property type="entry name" value="ZF_RING_1"/>
    <property type="match status" value="1"/>
</dbReference>
<dbReference type="PROSITE" id="PS50089">
    <property type="entry name" value="ZF_RING_2"/>
    <property type="match status" value="1"/>
</dbReference>
<evidence type="ECO:0000313" key="7">
    <source>
        <dbReference type="Proteomes" id="UP000601435"/>
    </source>
</evidence>
<dbReference type="SMART" id="SM00184">
    <property type="entry name" value="RING"/>
    <property type="match status" value="1"/>
</dbReference>
<evidence type="ECO:0000259" key="5">
    <source>
        <dbReference type="PROSITE" id="PS50089"/>
    </source>
</evidence>
<dbReference type="OrthoDB" id="294186at2759"/>
<name>A0A812KT00_9DINO</name>
<dbReference type="Gene3D" id="3.30.40.10">
    <property type="entry name" value="Zinc/RING finger domain, C3HC4 (zinc finger)"/>
    <property type="match status" value="1"/>
</dbReference>
<dbReference type="InterPro" id="IPR027370">
    <property type="entry name" value="Znf-RING_euk"/>
</dbReference>
<dbReference type="SUPFAM" id="SSF57850">
    <property type="entry name" value="RING/U-box"/>
    <property type="match status" value="1"/>
</dbReference>
<dbReference type="InterPro" id="IPR001841">
    <property type="entry name" value="Znf_RING"/>
</dbReference>
<reference evidence="6" key="1">
    <citation type="submission" date="2021-02" db="EMBL/GenBank/DDBJ databases">
        <authorList>
            <person name="Dougan E. K."/>
            <person name="Rhodes N."/>
            <person name="Thang M."/>
            <person name="Chan C."/>
        </authorList>
    </citation>
    <scope>NUCLEOTIDE SEQUENCE</scope>
</reference>
<dbReference type="Pfam" id="PF13445">
    <property type="entry name" value="zf-RING_UBOX"/>
    <property type="match status" value="1"/>
</dbReference>
<evidence type="ECO:0000256" key="4">
    <source>
        <dbReference type="PROSITE-ProRule" id="PRU00175"/>
    </source>
</evidence>
<keyword evidence="2 4" id="KW-0863">Zinc-finger</keyword>
<sequence length="282" mass="31734">MVLSVFAVLRCYTDRICFNIFEEPVTLPLCGHSFCLRCVRGVAACPVCRGPIVEELPPVPNYTLRALLEEMQLSRPCVEIAACADGWQQLRAKARIHQRCMACEEYHCDGIFGFCSVCLDAVRRMSTRRLLTADDIFRTLPVEEVLEKTRQANHQAKLFNSLEYQRRYLDGVIPPLPQPVFMPGPMFRSLVGSVKKGLEPQALAAKLSELEHPVLSSEQSESLLEVLLQAVADPSRVYEYEHIICSRVLDFWNLAGNTTGGCYYGLTYVEDARPLTQGDAKE</sequence>
<comment type="caution">
    <text evidence="6">The sequence shown here is derived from an EMBL/GenBank/DDBJ whole genome shotgun (WGS) entry which is preliminary data.</text>
</comment>
<accession>A0A812KT00</accession>
<dbReference type="Proteomes" id="UP000601435">
    <property type="component" value="Unassembled WGS sequence"/>
</dbReference>
<keyword evidence="7" id="KW-1185">Reference proteome</keyword>
<dbReference type="EMBL" id="CAJNJA010008207">
    <property type="protein sequence ID" value="CAE7234032.1"/>
    <property type="molecule type" value="Genomic_DNA"/>
</dbReference>
<organism evidence="6 7">
    <name type="scientific">Symbiodinium necroappetens</name>
    <dbReference type="NCBI Taxonomy" id="1628268"/>
    <lineage>
        <taxon>Eukaryota</taxon>
        <taxon>Sar</taxon>
        <taxon>Alveolata</taxon>
        <taxon>Dinophyceae</taxon>
        <taxon>Suessiales</taxon>
        <taxon>Symbiodiniaceae</taxon>
        <taxon>Symbiodinium</taxon>
    </lineage>
</organism>
<keyword evidence="3" id="KW-0862">Zinc</keyword>
<feature type="domain" description="RING-type" evidence="5">
    <location>
        <begin position="16"/>
        <end position="49"/>
    </location>
</feature>
<evidence type="ECO:0000256" key="2">
    <source>
        <dbReference type="ARBA" id="ARBA00022771"/>
    </source>
</evidence>
<dbReference type="AlphaFoldDB" id="A0A812KT00"/>
<keyword evidence="1" id="KW-0479">Metal-binding</keyword>
<dbReference type="InterPro" id="IPR013083">
    <property type="entry name" value="Znf_RING/FYVE/PHD"/>
</dbReference>